<dbReference type="Pfam" id="PF01546">
    <property type="entry name" value="Peptidase_M20"/>
    <property type="match status" value="1"/>
</dbReference>
<gene>
    <name evidence="5" type="ORF">LUZ63_020994</name>
</gene>
<dbReference type="PANTHER" id="PTHR43808:SF31">
    <property type="entry name" value="N-ACETYL-L-CITRULLINE DEACETYLASE"/>
    <property type="match status" value="1"/>
</dbReference>
<dbReference type="InterPro" id="IPR010174">
    <property type="entry name" value="Succinyl-DAP_deSuclase_DapE"/>
</dbReference>
<evidence type="ECO:0000259" key="3">
    <source>
        <dbReference type="Pfam" id="PF07687"/>
    </source>
</evidence>
<protein>
    <recommendedName>
        <fullName evidence="7">Succinyl-diaminopimelate desuccinylase</fullName>
    </recommendedName>
</protein>
<dbReference type="PANTHER" id="PTHR43808">
    <property type="entry name" value="ACETYLORNITHINE DEACETYLASE"/>
    <property type="match status" value="1"/>
</dbReference>
<comment type="caution">
    <text evidence="5">The sequence shown here is derived from an EMBL/GenBank/DDBJ whole genome shotgun (WGS) entry which is preliminary data.</text>
</comment>
<evidence type="ECO:0000313" key="6">
    <source>
        <dbReference type="Proteomes" id="UP001151287"/>
    </source>
</evidence>
<keyword evidence="1" id="KW-0479">Metal-binding</keyword>
<evidence type="ECO:0000256" key="2">
    <source>
        <dbReference type="ARBA" id="ARBA00022801"/>
    </source>
</evidence>
<feature type="domain" description="Glyoxalase-like" evidence="4">
    <location>
        <begin position="26"/>
        <end position="110"/>
    </location>
</feature>
<name>A0A9P9Z7L8_9POAL</name>
<dbReference type="InterPro" id="IPR050072">
    <property type="entry name" value="Peptidase_M20A"/>
</dbReference>
<proteinExistence type="predicted"/>
<dbReference type="InterPro" id="IPR041581">
    <property type="entry name" value="Glyoxalase_6"/>
</dbReference>
<dbReference type="SUPFAM" id="SSF53187">
    <property type="entry name" value="Zn-dependent exopeptidases"/>
    <property type="match status" value="1"/>
</dbReference>
<evidence type="ECO:0008006" key="7">
    <source>
        <dbReference type="Google" id="ProtNLM"/>
    </source>
</evidence>
<organism evidence="5 6">
    <name type="scientific">Rhynchospora breviuscula</name>
    <dbReference type="NCBI Taxonomy" id="2022672"/>
    <lineage>
        <taxon>Eukaryota</taxon>
        <taxon>Viridiplantae</taxon>
        <taxon>Streptophyta</taxon>
        <taxon>Embryophyta</taxon>
        <taxon>Tracheophyta</taxon>
        <taxon>Spermatophyta</taxon>
        <taxon>Magnoliopsida</taxon>
        <taxon>Liliopsida</taxon>
        <taxon>Poales</taxon>
        <taxon>Cyperaceae</taxon>
        <taxon>Cyperoideae</taxon>
        <taxon>Rhynchosporeae</taxon>
        <taxon>Rhynchospora</taxon>
    </lineage>
</organism>
<dbReference type="Gene3D" id="3.10.180.10">
    <property type="entry name" value="2,3-Dihydroxybiphenyl 1,2-Dioxygenase, domain 1"/>
    <property type="match status" value="1"/>
</dbReference>
<dbReference type="SUPFAM" id="SSF55031">
    <property type="entry name" value="Bacterial exopeptidase dimerisation domain"/>
    <property type="match status" value="1"/>
</dbReference>
<dbReference type="InterPro" id="IPR036264">
    <property type="entry name" value="Bact_exopeptidase_dim_dom"/>
</dbReference>
<dbReference type="GO" id="GO:0009089">
    <property type="term" value="P:lysine biosynthetic process via diaminopimelate"/>
    <property type="evidence" value="ECO:0007669"/>
    <property type="project" value="InterPro"/>
</dbReference>
<dbReference type="AlphaFoldDB" id="A0A9P9Z7L8"/>
<evidence type="ECO:0000256" key="1">
    <source>
        <dbReference type="ARBA" id="ARBA00022723"/>
    </source>
</evidence>
<keyword evidence="6" id="KW-1185">Reference proteome</keyword>
<reference evidence="5" key="1">
    <citation type="journal article" date="2022" name="Cell">
        <title>Repeat-based holocentromeres influence genome architecture and karyotype evolution.</title>
        <authorList>
            <person name="Hofstatter P.G."/>
            <person name="Thangavel G."/>
            <person name="Lux T."/>
            <person name="Neumann P."/>
            <person name="Vondrak T."/>
            <person name="Novak P."/>
            <person name="Zhang M."/>
            <person name="Costa L."/>
            <person name="Castellani M."/>
            <person name="Scott A."/>
            <person name="Toegelov H."/>
            <person name="Fuchs J."/>
            <person name="Mata-Sucre Y."/>
            <person name="Dias Y."/>
            <person name="Vanzela A.L.L."/>
            <person name="Huettel B."/>
            <person name="Almeida C.C.S."/>
            <person name="Simkova H."/>
            <person name="Souza G."/>
            <person name="Pedrosa-Harand A."/>
            <person name="Macas J."/>
            <person name="Mayer K.F.X."/>
            <person name="Houben A."/>
            <person name="Marques A."/>
        </authorList>
    </citation>
    <scope>NUCLEOTIDE SEQUENCE</scope>
    <source>
        <strain evidence="5">RhyBre1mFocal</strain>
    </source>
</reference>
<dbReference type="InterPro" id="IPR011650">
    <property type="entry name" value="Peptidase_M20_dimer"/>
</dbReference>
<sequence>MRDVEGNELCVFERPELPAWRVHGMGIDAVDPASIARWWAEALDADLVDQTAHGDDWWTLEHATPDDTFTWDFAPVPEPKTVKNRLHWDLYGTTEEFLDRGATRLQWSVARGRDAVRRTARSCRPGWHDDAVSTDALDLSLDVVSLTEQVCNVESVSRNEQHLADLVHDVLVAQPHLHVERLGNAMVARTDLGRDERVVVAGHLDTVPVADNLPVRRDAEFLHGVGTSDMKGGVAVALLMAAHVPEPVRDVTYVFYDCEEIEAEANGLRRIAEQRPDLLACDFAILMESSDAEIEAGCQGTLRVEVTVPGVAAHSARSWRGENAVHRAGELLQRLADFEPRRPVVDGLEYHEGLNAVLISGGTATNVVPPSCTLTVNYRFAPDLSEAEALAFVQDFFAGYDVRLTDTSPGARPGLGQPAVRAFADAVGGTVRPKYGWTDVARFSALGIPAVNYGPGDASFAHRADERVPIASLERCERAMRAWLTGDET</sequence>
<dbReference type="Proteomes" id="UP001151287">
    <property type="component" value="Unassembled WGS sequence"/>
</dbReference>
<dbReference type="GO" id="GO:0006526">
    <property type="term" value="P:L-arginine biosynthetic process"/>
    <property type="evidence" value="ECO:0007669"/>
    <property type="project" value="TreeGrafter"/>
</dbReference>
<dbReference type="NCBIfam" id="TIGR01900">
    <property type="entry name" value="dapE-gram_pos"/>
    <property type="match status" value="1"/>
</dbReference>
<evidence type="ECO:0000259" key="4">
    <source>
        <dbReference type="Pfam" id="PF18029"/>
    </source>
</evidence>
<dbReference type="EMBL" id="JAMQYH010000097">
    <property type="protein sequence ID" value="KAJ1683849.1"/>
    <property type="molecule type" value="Genomic_DNA"/>
</dbReference>
<dbReference type="GO" id="GO:0046872">
    <property type="term" value="F:metal ion binding"/>
    <property type="evidence" value="ECO:0007669"/>
    <property type="project" value="UniProtKB-KW"/>
</dbReference>
<dbReference type="Gene3D" id="3.40.630.10">
    <property type="entry name" value="Zn peptidases"/>
    <property type="match status" value="1"/>
</dbReference>
<dbReference type="Pfam" id="PF07687">
    <property type="entry name" value="M20_dimer"/>
    <property type="match status" value="1"/>
</dbReference>
<keyword evidence="2" id="KW-0378">Hydrolase</keyword>
<feature type="domain" description="Peptidase M20 dimerisation" evidence="3">
    <location>
        <begin position="300"/>
        <end position="396"/>
    </location>
</feature>
<dbReference type="GO" id="GO:0008777">
    <property type="term" value="F:acetylornithine deacetylase activity"/>
    <property type="evidence" value="ECO:0007669"/>
    <property type="project" value="TreeGrafter"/>
</dbReference>
<dbReference type="Gene3D" id="3.30.70.360">
    <property type="match status" value="1"/>
</dbReference>
<dbReference type="GO" id="GO:0009014">
    <property type="term" value="F:succinyl-diaminopimelate desuccinylase activity"/>
    <property type="evidence" value="ECO:0007669"/>
    <property type="project" value="InterPro"/>
</dbReference>
<dbReference type="InterPro" id="IPR029068">
    <property type="entry name" value="Glyas_Bleomycin-R_OHBP_Dase"/>
</dbReference>
<accession>A0A9P9Z7L8</accession>
<dbReference type="Pfam" id="PF18029">
    <property type="entry name" value="Glyoxalase_6"/>
    <property type="match status" value="1"/>
</dbReference>
<evidence type="ECO:0000313" key="5">
    <source>
        <dbReference type="EMBL" id="KAJ1683849.1"/>
    </source>
</evidence>
<dbReference type="InterPro" id="IPR002933">
    <property type="entry name" value="Peptidase_M20"/>
</dbReference>
<dbReference type="OrthoDB" id="3064516at2759"/>